<dbReference type="PANTHER" id="PTHR35864:SF1">
    <property type="entry name" value="ZINC METALLOPROTEASE YWHC-RELATED"/>
    <property type="match status" value="1"/>
</dbReference>
<evidence type="ECO:0000256" key="3">
    <source>
        <dbReference type="ARBA" id="ARBA00007931"/>
    </source>
</evidence>
<dbReference type="GO" id="GO:0008233">
    <property type="term" value="F:peptidase activity"/>
    <property type="evidence" value="ECO:0007669"/>
    <property type="project" value="UniProtKB-KW"/>
</dbReference>
<evidence type="ECO:0000256" key="1">
    <source>
        <dbReference type="ARBA" id="ARBA00001947"/>
    </source>
</evidence>
<comment type="cofactor">
    <cofactor evidence="1">
        <name>Zn(2+)</name>
        <dbReference type="ChEBI" id="CHEBI:29105"/>
    </cofactor>
</comment>
<gene>
    <name evidence="15" type="ORF">ACFSKO_17775</name>
</gene>
<keyword evidence="10 13" id="KW-1133">Transmembrane helix</keyword>
<evidence type="ECO:0000313" key="16">
    <source>
        <dbReference type="Proteomes" id="UP001597294"/>
    </source>
</evidence>
<protein>
    <submittedName>
        <fullName evidence="15">Site-2 protease family protein</fullName>
    </submittedName>
</protein>
<dbReference type="InterPro" id="IPR044537">
    <property type="entry name" value="Rip2-like"/>
</dbReference>
<dbReference type="Pfam" id="PF02163">
    <property type="entry name" value="Peptidase_M50"/>
    <property type="match status" value="1"/>
</dbReference>
<comment type="subcellular location">
    <subcellularLocation>
        <location evidence="2">Cell membrane</location>
        <topology evidence="2">Multi-pass membrane protein</topology>
    </subcellularLocation>
</comment>
<comment type="similarity">
    <text evidence="3">Belongs to the peptidase M50B family.</text>
</comment>
<evidence type="ECO:0000256" key="12">
    <source>
        <dbReference type="ARBA" id="ARBA00023136"/>
    </source>
</evidence>
<dbReference type="RefSeq" id="WP_380254129.1">
    <property type="nucleotide sequence ID" value="NZ_JBHUII010000011.1"/>
</dbReference>
<evidence type="ECO:0000256" key="4">
    <source>
        <dbReference type="ARBA" id="ARBA00022475"/>
    </source>
</evidence>
<keyword evidence="11" id="KW-0482">Metalloprotease</keyword>
<feature type="transmembrane region" description="Helical" evidence="13">
    <location>
        <begin position="53"/>
        <end position="75"/>
    </location>
</feature>
<reference evidence="16" key="1">
    <citation type="journal article" date="2019" name="Int. J. Syst. Evol. Microbiol.">
        <title>The Global Catalogue of Microorganisms (GCM) 10K type strain sequencing project: providing services to taxonomists for standard genome sequencing and annotation.</title>
        <authorList>
            <consortium name="The Broad Institute Genomics Platform"/>
            <consortium name="The Broad Institute Genome Sequencing Center for Infectious Disease"/>
            <person name="Wu L."/>
            <person name="Ma J."/>
        </authorList>
    </citation>
    <scope>NUCLEOTIDE SEQUENCE [LARGE SCALE GENOMIC DNA]</scope>
    <source>
        <strain evidence="16">CGMCC 4.7192</strain>
    </source>
</reference>
<keyword evidence="9" id="KW-0862">Zinc</keyword>
<comment type="caution">
    <text evidence="15">The sequence shown here is derived from an EMBL/GenBank/DDBJ whole genome shotgun (WGS) entry which is preliminary data.</text>
</comment>
<keyword evidence="5 15" id="KW-0645">Protease</keyword>
<keyword evidence="8" id="KW-0378">Hydrolase</keyword>
<feature type="transmembrane region" description="Helical" evidence="13">
    <location>
        <begin position="140"/>
        <end position="160"/>
    </location>
</feature>
<dbReference type="GO" id="GO:0006508">
    <property type="term" value="P:proteolysis"/>
    <property type="evidence" value="ECO:0007669"/>
    <property type="project" value="UniProtKB-KW"/>
</dbReference>
<evidence type="ECO:0000256" key="11">
    <source>
        <dbReference type="ARBA" id="ARBA00023049"/>
    </source>
</evidence>
<keyword evidence="4" id="KW-1003">Cell membrane</keyword>
<name>A0ABW5BPH2_9PROT</name>
<evidence type="ECO:0000313" key="15">
    <source>
        <dbReference type="EMBL" id="MFD2207474.1"/>
    </source>
</evidence>
<evidence type="ECO:0000256" key="2">
    <source>
        <dbReference type="ARBA" id="ARBA00004651"/>
    </source>
</evidence>
<evidence type="ECO:0000256" key="6">
    <source>
        <dbReference type="ARBA" id="ARBA00022692"/>
    </source>
</evidence>
<evidence type="ECO:0000256" key="8">
    <source>
        <dbReference type="ARBA" id="ARBA00022801"/>
    </source>
</evidence>
<feature type="domain" description="Peptidase M50" evidence="14">
    <location>
        <begin position="134"/>
        <end position="191"/>
    </location>
</feature>
<organism evidence="15 16">
    <name type="scientific">Kiloniella antarctica</name>
    <dbReference type="NCBI Taxonomy" id="1550907"/>
    <lineage>
        <taxon>Bacteria</taxon>
        <taxon>Pseudomonadati</taxon>
        <taxon>Pseudomonadota</taxon>
        <taxon>Alphaproteobacteria</taxon>
        <taxon>Rhodospirillales</taxon>
        <taxon>Kiloniellaceae</taxon>
        <taxon>Kiloniella</taxon>
    </lineage>
</organism>
<evidence type="ECO:0000256" key="10">
    <source>
        <dbReference type="ARBA" id="ARBA00022989"/>
    </source>
</evidence>
<keyword evidence="16" id="KW-1185">Reference proteome</keyword>
<accession>A0ABW5BPH2</accession>
<keyword evidence="7" id="KW-0479">Metal-binding</keyword>
<feature type="transmembrane region" description="Helical" evidence="13">
    <location>
        <begin position="96"/>
        <end position="120"/>
    </location>
</feature>
<keyword evidence="6 13" id="KW-0812">Transmembrane</keyword>
<dbReference type="InterPro" id="IPR052348">
    <property type="entry name" value="Metallopeptidase_M50B"/>
</dbReference>
<evidence type="ECO:0000256" key="5">
    <source>
        <dbReference type="ARBA" id="ARBA00022670"/>
    </source>
</evidence>
<dbReference type="InterPro" id="IPR008915">
    <property type="entry name" value="Peptidase_M50"/>
</dbReference>
<keyword evidence="12 13" id="KW-0472">Membrane</keyword>
<dbReference type="CDD" id="cd06158">
    <property type="entry name" value="S2P-M50_like_1"/>
    <property type="match status" value="1"/>
</dbReference>
<proteinExistence type="inferred from homology"/>
<evidence type="ECO:0000256" key="13">
    <source>
        <dbReference type="SAM" id="Phobius"/>
    </source>
</evidence>
<feature type="transmembrane region" description="Helical" evidence="13">
    <location>
        <begin position="181"/>
        <end position="201"/>
    </location>
</feature>
<dbReference type="Proteomes" id="UP001597294">
    <property type="component" value="Unassembled WGS sequence"/>
</dbReference>
<sequence length="232" mass="25473">MSIADFLEGASIWVLPVLLAVTLHEAAHAYVAKLLGDDTATKLGRVSLNPLKHIDPFGTVLLPGILIFSGAPFLFGWAKPVPVVFGRLRNPKRDMIFVAIAGPISNILIALIAAFCFNFIPLIDNPVAYKWVAQNLSNAININLILAIFNMFPILPLDGGRILTGLLPTPLAIKFSKSERYGMFVLLGLIFLLPMIGQQIGTDLDIFRYVMIEAKSAIIPFFQELANLIKFN</sequence>
<evidence type="ECO:0000259" key="14">
    <source>
        <dbReference type="Pfam" id="PF02163"/>
    </source>
</evidence>
<dbReference type="PANTHER" id="PTHR35864">
    <property type="entry name" value="ZINC METALLOPROTEASE MJ0611-RELATED"/>
    <property type="match status" value="1"/>
</dbReference>
<evidence type="ECO:0000256" key="7">
    <source>
        <dbReference type="ARBA" id="ARBA00022723"/>
    </source>
</evidence>
<evidence type="ECO:0000256" key="9">
    <source>
        <dbReference type="ARBA" id="ARBA00022833"/>
    </source>
</evidence>
<dbReference type="EMBL" id="JBHUII010000011">
    <property type="protein sequence ID" value="MFD2207474.1"/>
    <property type="molecule type" value="Genomic_DNA"/>
</dbReference>